<evidence type="ECO:0000313" key="3">
    <source>
        <dbReference type="Proteomes" id="UP000019442"/>
    </source>
</evidence>
<dbReference type="RefSeq" id="WP_025282762.1">
    <property type="nucleotide sequence ID" value="NZ_CP007268.1"/>
</dbReference>
<dbReference type="PATRIC" id="fig|1354791.3.peg.323"/>
<protein>
    <submittedName>
        <fullName evidence="2">Uncharacterized protein</fullName>
    </submittedName>
</protein>
<dbReference type="KEGG" id="hhc:M911_14895"/>
<evidence type="ECO:0000313" key="2">
    <source>
        <dbReference type="EMBL" id="AHK80226.1"/>
    </source>
</evidence>
<evidence type="ECO:0000256" key="1">
    <source>
        <dbReference type="SAM" id="Phobius"/>
    </source>
</evidence>
<dbReference type="OrthoDB" id="5471167at2"/>
<keyword evidence="1" id="KW-0812">Transmembrane</keyword>
<dbReference type="HOGENOM" id="CLU_132138_0_0_6"/>
<organism evidence="2 3">
    <name type="scientific">Ectothiorhodospira haloalkaliphila</name>
    <dbReference type="NCBI Taxonomy" id="421628"/>
    <lineage>
        <taxon>Bacteria</taxon>
        <taxon>Pseudomonadati</taxon>
        <taxon>Pseudomonadota</taxon>
        <taxon>Gammaproteobacteria</taxon>
        <taxon>Chromatiales</taxon>
        <taxon>Ectothiorhodospiraceae</taxon>
        <taxon>Ectothiorhodospira</taxon>
    </lineage>
</organism>
<proteinExistence type="predicted"/>
<gene>
    <name evidence="2" type="ORF">M911_14895</name>
</gene>
<reference evidence="3" key="2">
    <citation type="submission" date="2014-02" db="EMBL/GenBank/DDBJ databases">
        <title>Draft Genome Sequence of extremely halophilic bacteria Halorhodospira halochloris.</title>
        <authorList>
            <person name="Singh K.S."/>
        </authorList>
    </citation>
    <scope>NUCLEOTIDE SEQUENCE [LARGE SCALE GENOMIC DNA]</scope>
    <source>
        <strain evidence="3">A</strain>
    </source>
</reference>
<keyword evidence="1" id="KW-1133">Transmembrane helix</keyword>
<sequence>MSEKSRFLPHAERLVWFGFMLFLLITAMIYIHRGIGLERDVQQAHQEILALQMRLNEVTSGQVAQPAAVGLTQGQERRLRRLGLNQPREDLLNDLVQQPELIDHDPVLGGTLFFVPDETHVLNDRWVLATFEDGHIRGQMLLEYEVAFGTIDWRVLDSVLDR</sequence>
<keyword evidence="1" id="KW-0472">Membrane</keyword>
<dbReference type="AlphaFoldDB" id="W8KXG5"/>
<dbReference type="EMBL" id="CP007268">
    <property type="protein sequence ID" value="AHK80226.1"/>
    <property type="molecule type" value="Genomic_DNA"/>
</dbReference>
<accession>W8KXG5</accession>
<name>W8KXG5_9GAMM</name>
<dbReference type="Proteomes" id="UP000019442">
    <property type="component" value="Chromosome"/>
</dbReference>
<reference evidence="2 3" key="1">
    <citation type="journal article" date="2014" name="J Genomics">
        <title>Draft Genome Sequence of the Extremely Halophilic Phototrophic Purple Sulfur Bacterium Halorhodospira halochloris.</title>
        <authorList>
            <person name="Singh K.S."/>
            <person name="Kirksey J."/>
            <person name="Hoff W.D."/>
            <person name="Deole R."/>
        </authorList>
    </citation>
    <scope>NUCLEOTIDE SEQUENCE [LARGE SCALE GENOMIC DNA]</scope>
    <source>
        <strain evidence="2 3">A</strain>
    </source>
</reference>
<keyword evidence="3" id="KW-1185">Reference proteome</keyword>
<feature type="transmembrane region" description="Helical" evidence="1">
    <location>
        <begin position="14"/>
        <end position="31"/>
    </location>
</feature>